<protein>
    <recommendedName>
        <fullName evidence="4">Large ribosomal subunit protein uL10m</fullName>
    </recommendedName>
    <alternativeName>
        <fullName evidence="5">39S ribosomal protein L10, mitochondrial</fullName>
    </alternativeName>
</protein>
<organism evidence="6 7">
    <name type="scientific">Nezara viridula</name>
    <name type="common">Southern green stink bug</name>
    <name type="synonym">Cimex viridulus</name>
    <dbReference type="NCBI Taxonomy" id="85310"/>
    <lineage>
        <taxon>Eukaryota</taxon>
        <taxon>Metazoa</taxon>
        <taxon>Ecdysozoa</taxon>
        <taxon>Arthropoda</taxon>
        <taxon>Hexapoda</taxon>
        <taxon>Insecta</taxon>
        <taxon>Pterygota</taxon>
        <taxon>Neoptera</taxon>
        <taxon>Paraneoptera</taxon>
        <taxon>Hemiptera</taxon>
        <taxon>Heteroptera</taxon>
        <taxon>Panheteroptera</taxon>
        <taxon>Pentatomomorpha</taxon>
        <taxon>Pentatomoidea</taxon>
        <taxon>Pentatomidae</taxon>
        <taxon>Pentatominae</taxon>
        <taxon>Nezara</taxon>
    </lineage>
</organism>
<accession>A0A9P0E6M6</accession>
<evidence type="ECO:0000313" key="7">
    <source>
        <dbReference type="Proteomes" id="UP001152798"/>
    </source>
</evidence>
<evidence type="ECO:0000256" key="2">
    <source>
        <dbReference type="ARBA" id="ARBA00022980"/>
    </source>
</evidence>
<proteinExistence type="inferred from homology"/>
<dbReference type="OrthoDB" id="360689at2759"/>
<keyword evidence="2" id="KW-0689">Ribosomal protein</keyword>
<keyword evidence="7" id="KW-1185">Reference proteome</keyword>
<dbReference type="PANTHER" id="PTHR11560">
    <property type="entry name" value="39S RIBOSOMAL PROTEIN L10, MITOCHONDRIAL"/>
    <property type="match status" value="1"/>
</dbReference>
<dbReference type="EMBL" id="OV725077">
    <property type="protein sequence ID" value="CAH1388401.1"/>
    <property type="molecule type" value="Genomic_DNA"/>
</dbReference>
<name>A0A9P0E6M6_NEZVI</name>
<evidence type="ECO:0000256" key="3">
    <source>
        <dbReference type="ARBA" id="ARBA00023274"/>
    </source>
</evidence>
<gene>
    <name evidence="6" type="ORF">NEZAVI_LOCUS38</name>
</gene>
<evidence type="ECO:0000256" key="1">
    <source>
        <dbReference type="ARBA" id="ARBA00008889"/>
    </source>
</evidence>
<dbReference type="InterPro" id="IPR043141">
    <property type="entry name" value="Ribosomal_uL10-like_sf"/>
</dbReference>
<dbReference type="SUPFAM" id="SSF160369">
    <property type="entry name" value="Ribosomal protein L10-like"/>
    <property type="match status" value="1"/>
</dbReference>
<evidence type="ECO:0000256" key="5">
    <source>
        <dbReference type="ARBA" id="ARBA00035716"/>
    </source>
</evidence>
<sequence>MVNFIVKEGLLGVKWIPRLESLRYRRVNVQRPRPPHYIRAKYEALVKPIYKYDTIFKPPPVKCMKNEELAVRKVEIDNPLERIIAKELYEKMESSKFIGFLHVNPISGEDKFQARVLLFREKTSIEIFSKKTVDKAVRGTIYENILPLFVTETAIIFSEEVHVDKILKVLRKIPQYVLMAGIIDKRLLSVSQLKQYAELKDITTARAGLVSLLNSFGQQIVNNITAHPRNLATQLQLYAESKSKDS</sequence>
<dbReference type="Gene3D" id="3.30.70.1730">
    <property type="match status" value="1"/>
</dbReference>
<dbReference type="Pfam" id="PF00466">
    <property type="entry name" value="Ribosomal_L10"/>
    <property type="match status" value="1"/>
</dbReference>
<dbReference type="AlphaFoldDB" id="A0A9P0E6M6"/>
<dbReference type="GO" id="GO:0005840">
    <property type="term" value="C:ribosome"/>
    <property type="evidence" value="ECO:0007669"/>
    <property type="project" value="UniProtKB-KW"/>
</dbReference>
<dbReference type="InterPro" id="IPR047865">
    <property type="entry name" value="Ribosomal_uL10_bac_type"/>
</dbReference>
<dbReference type="Proteomes" id="UP001152798">
    <property type="component" value="Chromosome 1"/>
</dbReference>
<evidence type="ECO:0000313" key="6">
    <source>
        <dbReference type="EMBL" id="CAH1388401.1"/>
    </source>
</evidence>
<evidence type="ECO:0000256" key="4">
    <source>
        <dbReference type="ARBA" id="ARBA00035707"/>
    </source>
</evidence>
<comment type="similarity">
    <text evidence="1">Belongs to the universal ribosomal protein uL10 family.</text>
</comment>
<keyword evidence="3" id="KW-0687">Ribonucleoprotein</keyword>
<dbReference type="GO" id="GO:1990904">
    <property type="term" value="C:ribonucleoprotein complex"/>
    <property type="evidence" value="ECO:0007669"/>
    <property type="project" value="UniProtKB-KW"/>
</dbReference>
<reference evidence="6" key="1">
    <citation type="submission" date="2022-01" db="EMBL/GenBank/DDBJ databases">
        <authorList>
            <person name="King R."/>
        </authorList>
    </citation>
    <scope>NUCLEOTIDE SEQUENCE</scope>
</reference>
<dbReference type="InterPro" id="IPR001790">
    <property type="entry name" value="Ribosomal_uL10"/>
</dbReference>